<evidence type="ECO:0000313" key="1">
    <source>
        <dbReference type="EMBL" id="CAD7246364.1"/>
    </source>
</evidence>
<name>A0A7R9A3J3_9CRUS</name>
<keyword evidence="2" id="KW-1185">Reference proteome</keyword>
<sequence length="236" mass="27793">MVKLLEPENSEMLRKVDILPLIQRAADLLKRVIIIVGEDENSGTVDIKREKIIIKCKGLDFIHYWQRYRCKGTFVPEDDYEEWIGIIFAWDSSSAQELPNIVPLVQNFKHQTYRHNRLDHLDRFDRLDRLDILNRLNLLSRSDRLNLLDRLNRLDLLDLKEKSKDALWISTKNLPSLYKKGVVLPYVEKITFHGKMPVTFRFHAVPLLWQVDRVIAGLSPLSTSEREFQISLLKFT</sequence>
<gene>
    <name evidence="1" type="ORF">DSTB1V02_LOCUS6214</name>
</gene>
<reference evidence="1" key="1">
    <citation type="submission" date="2020-11" db="EMBL/GenBank/DDBJ databases">
        <authorList>
            <person name="Tran Van P."/>
        </authorList>
    </citation>
    <scope>NUCLEOTIDE SEQUENCE</scope>
</reference>
<organism evidence="1">
    <name type="scientific">Darwinula stevensoni</name>
    <dbReference type="NCBI Taxonomy" id="69355"/>
    <lineage>
        <taxon>Eukaryota</taxon>
        <taxon>Metazoa</taxon>
        <taxon>Ecdysozoa</taxon>
        <taxon>Arthropoda</taxon>
        <taxon>Crustacea</taxon>
        <taxon>Oligostraca</taxon>
        <taxon>Ostracoda</taxon>
        <taxon>Podocopa</taxon>
        <taxon>Podocopida</taxon>
        <taxon>Darwinulocopina</taxon>
        <taxon>Darwinuloidea</taxon>
        <taxon>Darwinulidae</taxon>
        <taxon>Darwinula</taxon>
    </lineage>
</organism>
<protein>
    <submittedName>
        <fullName evidence="1">Uncharacterized protein</fullName>
    </submittedName>
</protein>
<dbReference type="Proteomes" id="UP000677054">
    <property type="component" value="Unassembled WGS sequence"/>
</dbReference>
<proteinExistence type="predicted"/>
<evidence type="ECO:0000313" key="2">
    <source>
        <dbReference type="Proteomes" id="UP000677054"/>
    </source>
</evidence>
<dbReference type="EMBL" id="CAJPEV010001111">
    <property type="protein sequence ID" value="CAG0890799.1"/>
    <property type="molecule type" value="Genomic_DNA"/>
</dbReference>
<accession>A0A7R9A3J3</accession>
<dbReference type="AlphaFoldDB" id="A0A7R9A3J3"/>
<dbReference type="EMBL" id="LR900628">
    <property type="protein sequence ID" value="CAD7246364.1"/>
    <property type="molecule type" value="Genomic_DNA"/>
</dbReference>